<comment type="caution">
    <text evidence="3">The sequence shown here is derived from an EMBL/GenBank/DDBJ whole genome shotgun (WGS) entry which is preliminary data.</text>
</comment>
<evidence type="ECO:0000256" key="1">
    <source>
        <dbReference type="ARBA" id="ARBA00006609"/>
    </source>
</evidence>
<organism evidence="3 4">
    <name type="scientific">Myotis myotis</name>
    <name type="common">Greater mouse-eared bat</name>
    <name type="synonym">Vespertilio myotis</name>
    <dbReference type="NCBI Taxonomy" id="51298"/>
    <lineage>
        <taxon>Eukaryota</taxon>
        <taxon>Metazoa</taxon>
        <taxon>Chordata</taxon>
        <taxon>Craniata</taxon>
        <taxon>Vertebrata</taxon>
        <taxon>Euteleostomi</taxon>
        <taxon>Mammalia</taxon>
        <taxon>Eutheria</taxon>
        <taxon>Laurasiatheria</taxon>
        <taxon>Chiroptera</taxon>
        <taxon>Yangochiroptera</taxon>
        <taxon>Vespertilionidae</taxon>
        <taxon>Myotis</taxon>
    </lineage>
</organism>
<keyword evidence="4" id="KW-1185">Reference proteome</keyword>
<gene>
    <name evidence="3" type="ORF">mMyoMyo1_015582</name>
</gene>
<feature type="compositionally biased region" description="Low complexity" evidence="2">
    <location>
        <begin position="33"/>
        <end position="42"/>
    </location>
</feature>
<dbReference type="AlphaFoldDB" id="A0A7J7W077"/>
<evidence type="ECO:0000256" key="2">
    <source>
        <dbReference type="SAM" id="MobiDB-lite"/>
    </source>
</evidence>
<evidence type="ECO:0000313" key="3">
    <source>
        <dbReference type="EMBL" id="KAF6330749.1"/>
    </source>
</evidence>
<evidence type="ECO:0000313" key="4">
    <source>
        <dbReference type="Proteomes" id="UP000527355"/>
    </source>
</evidence>
<feature type="region of interest" description="Disordered" evidence="2">
    <location>
        <begin position="14"/>
        <end position="57"/>
    </location>
</feature>
<dbReference type="OrthoDB" id="9411431at2759"/>
<name>A0A7J7W077_MYOMY</name>
<dbReference type="InterPro" id="IPR026754">
    <property type="entry name" value="PPDPF"/>
</dbReference>
<proteinExistence type="inferred from homology"/>
<sequence length="124" mass="13066">MAAIPSSGSLVATHDYYRRKSAPRPRPPGRLGSTSSNSSCGSAEYPGEAIPHPPGLPKADPGHWWASFFFGKSTLPFMATVLESPEHSESPQASSSMITCDLAREATRKQPGGQPDKVNAGSPS</sequence>
<feature type="region of interest" description="Disordered" evidence="2">
    <location>
        <begin position="83"/>
        <end position="124"/>
    </location>
</feature>
<dbReference type="GO" id="GO:0030154">
    <property type="term" value="P:cell differentiation"/>
    <property type="evidence" value="ECO:0007669"/>
    <property type="project" value="InterPro"/>
</dbReference>
<protein>
    <submittedName>
        <fullName evidence="3">Pancreatic progenitor cell differentiation and proliferation factor</fullName>
    </submittedName>
</protein>
<dbReference type="VEuPathDB" id="HostDB:GeneID_118663071"/>
<dbReference type="PANTHER" id="PTHR14572">
    <property type="entry name" value="PANCREATIC PROGENITOR CELL DIFFERENTIATION AND PROLIFERATION FACTOR"/>
    <property type="match status" value="1"/>
</dbReference>
<dbReference type="EMBL" id="JABWUV010000009">
    <property type="protein sequence ID" value="KAF6330749.1"/>
    <property type="molecule type" value="Genomic_DNA"/>
</dbReference>
<reference evidence="3 4" key="1">
    <citation type="journal article" date="2020" name="Nature">
        <title>Six reference-quality genomes reveal evolution of bat adaptations.</title>
        <authorList>
            <person name="Jebb D."/>
            <person name="Huang Z."/>
            <person name="Pippel M."/>
            <person name="Hughes G.M."/>
            <person name="Lavrichenko K."/>
            <person name="Devanna P."/>
            <person name="Winkler S."/>
            <person name="Jermiin L.S."/>
            <person name="Skirmuntt E.C."/>
            <person name="Katzourakis A."/>
            <person name="Burkitt-Gray L."/>
            <person name="Ray D.A."/>
            <person name="Sullivan K.A.M."/>
            <person name="Roscito J.G."/>
            <person name="Kirilenko B.M."/>
            <person name="Davalos L.M."/>
            <person name="Corthals A.P."/>
            <person name="Power M.L."/>
            <person name="Jones G."/>
            <person name="Ransome R.D."/>
            <person name="Dechmann D.K.N."/>
            <person name="Locatelli A.G."/>
            <person name="Puechmaille S.J."/>
            <person name="Fedrigo O."/>
            <person name="Jarvis E.D."/>
            <person name="Hiller M."/>
            <person name="Vernes S.C."/>
            <person name="Myers E.W."/>
            <person name="Teeling E.C."/>
        </authorList>
    </citation>
    <scope>NUCLEOTIDE SEQUENCE [LARGE SCALE GENOMIC DNA]</scope>
    <source>
        <strain evidence="3">MMyoMyo1</strain>
        <tissue evidence="3">Flight muscle</tissue>
    </source>
</reference>
<accession>A0A7J7W077</accession>
<comment type="similarity">
    <text evidence="1">Belongs to the PPDPF family.</text>
</comment>
<dbReference type="Pfam" id="PF15060">
    <property type="entry name" value="PPDFL"/>
    <property type="match status" value="1"/>
</dbReference>
<dbReference type="Proteomes" id="UP000527355">
    <property type="component" value="Unassembled WGS sequence"/>
</dbReference>